<dbReference type="GO" id="GO:0006546">
    <property type="term" value="P:glycine catabolic process"/>
    <property type="evidence" value="ECO:0007669"/>
    <property type="project" value="InterPro"/>
</dbReference>
<keyword evidence="3" id="KW-0032">Aminotransferase</keyword>
<gene>
    <name evidence="10" type="ORF">SAMN02745244_02904</name>
</gene>
<evidence type="ECO:0000256" key="4">
    <source>
        <dbReference type="ARBA" id="ARBA00022679"/>
    </source>
</evidence>
<keyword evidence="10" id="KW-0489">Methyltransferase</keyword>
<dbReference type="GO" id="GO:0004047">
    <property type="term" value="F:aminomethyltransferase activity"/>
    <property type="evidence" value="ECO:0007669"/>
    <property type="project" value="UniProtKB-EC"/>
</dbReference>
<name>A0A1M6KSR9_9ACTN</name>
<dbReference type="GO" id="GO:0032259">
    <property type="term" value="P:methylation"/>
    <property type="evidence" value="ECO:0007669"/>
    <property type="project" value="UniProtKB-KW"/>
</dbReference>
<dbReference type="Gene3D" id="4.10.1250.10">
    <property type="entry name" value="Aminomethyltransferase fragment"/>
    <property type="match status" value="1"/>
</dbReference>
<dbReference type="Pfam" id="PF08669">
    <property type="entry name" value="GCV_T_C"/>
    <property type="match status" value="1"/>
</dbReference>
<feature type="binding site" evidence="7">
    <location>
        <position position="196"/>
    </location>
    <ligand>
        <name>substrate</name>
    </ligand>
</feature>
<evidence type="ECO:0000259" key="8">
    <source>
        <dbReference type="Pfam" id="PF01571"/>
    </source>
</evidence>
<dbReference type="RefSeq" id="WP_073189572.1">
    <property type="nucleotide sequence ID" value="NZ_FQZG01000063.1"/>
</dbReference>
<dbReference type="Gene3D" id="3.30.70.1400">
    <property type="entry name" value="Aminomethyltransferase beta-barrel domains"/>
    <property type="match status" value="1"/>
</dbReference>
<dbReference type="Gene3D" id="3.30.1360.120">
    <property type="entry name" value="Probable tRNA modification gtpase trme, domain 1"/>
    <property type="match status" value="1"/>
</dbReference>
<dbReference type="Pfam" id="PF01571">
    <property type="entry name" value="GCV_T"/>
    <property type="match status" value="1"/>
</dbReference>
<dbReference type="Gene3D" id="2.40.30.110">
    <property type="entry name" value="Aminomethyltransferase beta-barrel domains"/>
    <property type="match status" value="1"/>
</dbReference>
<dbReference type="PANTHER" id="PTHR43757">
    <property type="entry name" value="AMINOMETHYLTRANSFERASE"/>
    <property type="match status" value="1"/>
</dbReference>
<dbReference type="PIRSF" id="PIRSF006487">
    <property type="entry name" value="GcvT"/>
    <property type="match status" value="1"/>
</dbReference>
<dbReference type="NCBIfam" id="NF010093">
    <property type="entry name" value="PRK13579.1"/>
    <property type="match status" value="1"/>
</dbReference>
<comment type="catalytic activity">
    <reaction evidence="6">
        <text>N(6)-[(R)-S(8)-aminomethyldihydrolipoyl]-L-lysyl-[protein] + (6S)-5,6,7,8-tetrahydrofolate = N(6)-[(R)-dihydrolipoyl]-L-lysyl-[protein] + (6R)-5,10-methylene-5,6,7,8-tetrahydrofolate + NH4(+)</text>
        <dbReference type="Rhea" id="RHEA:16945"/>
        <dbReference type="Rhea" id="RHEA-COMP:10475"/>
        <dbReference type="Rhea" id="RHEA-COMP:10492"/>
        <dbReference type="ChEBI" id="CHEBI:15636"/>
        <dbReference type="ChEBI" id="CHEBI:28938"/>
        <dbReference type="ChEBI" id="CHEBI:57453"/>
        <dbReference type="ChEBI" id="CHEBI:83100"/>
        <dbReference type="ChEBI" id="CHEBI:83143"/>
        <dbReference type="EC" id="2.1.2.10"/>
    </reaction>
</comment>
<dbReference type="InterPro" id="IPR029043">
    <property type="entry name" value="GcvT/YgfZ_C"/>
</dbReference>
<accession>A0A1M6KSR9</accession>
<dbReference type="Proteomes" id="UP000184512">
    <property type="component" value="Unassembled WGS sequence"/>
</dbReference>
<comment type="similarity">
    <text evidence="1">Belongs to the GcvT family.</text>
</comment>
<keyword evidence="4 10" id="KW-0808">Transferase</keyword>
<feature type="domain" description="Aminomethyltransferase C-terminal" evidence="9">
    <location>
        <begin position="286"/>
        <end position="364"/>
    </location>
</feature>
<dbReference type="InterPro" id="IPR006223">
    <property type="entry name" value="GcvT"/>
</dbReference>
<dbReference type="GO" id="GO:0008483">
    <property type="term" value="F:transaminase activity"/>
    <property type="evidence" value="ECO:0007669"/>
    <property type="project" value="UniProtKB-KW"/>
</dbReference>
<dbReference type="SUPFAM" id="SSF101790">
    <property type="entry name" value="Aminomethyltransferase beta-barrel domain"/>
    <property type="match status" value="1"/>
</dbReference>
<sequence length="370" mass="38645">MSLKTTALHALHTELGGRLVDFAGWELPVQFTGGIAEHQHTRTAASLFDVSHMGQVLVTATSGDLADAAAALETLIPASVAGLAEGRQRYGLLTTPDGGIVDDLMFANHGDRFLIVLNAARTDVDLALLNTLDGVTIDLLTDRALLALQGPLAADALERLIPGVAELKFMDSVTLDFDGVPVWVSRSGYTGEDGFEVSIPNAEAEAFARALLAMDEVAPAGLGARDSLRLEAGMPLYGHELTVDITPAEAGLGWAIQKVRRPGGSRAGGYPGADTISAQLADGAPRERIGLRIEGRAPVREGAPVFADAESTTPIGVITSGGFSPTLGGPIAMALVDTGSAGATVYPEVRGRRVAATVTPMPFVRHNYHR</sequence>
<evidence type="ECO:0000259" key="9">
    <source>
        <dbReference type="Pfam" id="PF08669"/>
    </source>
</evidence>
<proteinExistence type="inferred from homology"/>
<dbReference type="OrthoDB" id="9774591at2"/>
<evidence type="ECO:0000256" key="3">
    <source>
        <dbReference type="ARBA" id="ARBA00022576"/>
    </source>
</evidence>
<dbReference type="InterPro" id="IPR027266">
    <property type="entry name" value="TrmE/GcvT-like"/>
</dbReference>
<evidence type="ECO:0000256" key="5">
    <source>
        <dbReference type="ARBA" id="ARBA00031395"/>
    </source>
</evidence>
<dbReference type="EC" id="2.1.2.10" evidence="2"/>
<dbReference type="GO" id="GO:0005960">
    <property type="term" value="C:glycine cleavage complex"/>
    <property type="evidence" value="ECO:0007669"/>
    <property type="project" value="InterPro"/>
</dbReference>
<evidence type="ECO:0000256" key="6">
    <source>
        <dbReference type="ARBA" id="ARBA00047665"/>
    </source>
</evidence>
<dbReference type="GO" id="GO:0008168">
    <property type="term" value="F:methyltransferase activity"/>
    <property type="evidence" value="ECO:0007669"/>
    <property type="project" value="UniProtKB-KW"/>
</dbReference>
<dbReference type="EMBL" id="FQZG01000063">
    <property type="protein sequence ID" value="SHJ62037.1"/>
    <property type="molecule type" value="Genomic_DNA"/>
</dbReference>
<dbReference type="InterPro" id="IPR006222">
    <property type="entry name" value="GCVT_N"/>
</dbReference>
<dbReference type="InterPro" id="IPR013977">
    <property type="entry name" value="GcvT_C"/>
</dbReference>
<keyword evidence="11" id="KW-1185">Reference proteome</keyword>
<dbReference type="SUPFAM" id="SSF103025">
    <property type="entry name" value="Folate-binding domain"/>
    <property type="match status" value="1"/>
</dbReference>
<organism evidence="10 11">
    <name type="scientific">Tessaracoccus bendigoensis DSM 12906</name>
    <dbReference type="NCBI Taxonomy" id="1123357"/>
    <lineage>
        <taxon>Bacteria</taxon>
        <taxon>Bacillati</taxon>
        <taxon>Actinomycetota</taxon>
        <taxon>Actinomycetes</taxon>
        <taxon>Propionibacteriales</taxon>
        <taxon>Propionibacteriaceae</taxon>
        <taxon>Tessaracoccus</taxon>
    </lineage>
</organism>
<dbReference type="AlphaFoldDB" id="A0A1M6KSR9"/>
<evidence type="ECO:0000256" key="1">
    <source>
        <dbReference type="ARBA" id="ARBA00008609"/>
    </source>
</evidence>
<protein>
    <recommendedName>
        <fullName evidence="2">aminomethyltransferase</fullName>
        <ecNumber evidence="2">2.1.2.10</ecNumber>
    </recommendedName>
    <alternativeName>
        <fullName evidence="5">Glycine cleavage system T protein</fullName>
    </alternativeName>
</protein>
<evidence type="ECO:0000313" key="11">
    <source>
        <dbReference type="Proteomes" id="UP000184512"/>
    </source>
</evidence>
<dbReference type="STRING" id="1123357.SAMN02745244_02904"/>
<dbReference type="NCBIfam" id="TIGR00528">
    <property type="entry name" value="gcvT"/>
    <property type="match status" value="1"/>
</dbReference>
<dbReference type="NCBIfam" id="NF001567">
    <property type="entry name" value="PRK00389.1"/>
    <property type="match status" value="1"/>
</dbReference>
<feature type="domain" description="GCVT N-terminal" evidence="8">
    <location>
        <begin position="8"/>
        <end position="258"/>
    </location>
</feature>
<dbReference type="PANTHER" id="PTHR43757:SF2">
    <property type="entry name" value="AMINOMETHYLTRANSFERASE, MITOCHONDRIAL"/>
    <property type="match status" value="1"/>
</dbReference>
<evidence type="ECO:0000313" key="10">
    <source>
        <dbReference type="EMBL" id="SHJ62037.1"/>
    </source>
</evidence>
<evidence type="ECO:0000256" key="7">
    <source>
        <dbReference type="PIRSR" id="PIRSR006487-1"/>
    </source>
</evidence>
<reference evidence="10 11" key="1">
    <citation type="submission" date="2016-11" db="EMBL/GenBank/DDBJ databases">
        <authorList>
            <person name="Jaros S."/>
            <person name="Januszkiewicz K."/>
            <person name="Wedrychowicz H."/>
        </authorList>
    </citation>
    <scope>NUCLEOTIDE SEQUENCE [LARGE SCALE GENOMIC DNA]</scope>
    <source>
        <strain evidence="10 11">DSM 12906</strain>
    </source>
</reference>
<evidence type="ECO:0000256" key="2">
    <source>
        <dbReference type="ARBA" id="ARBA00012616"/>
    </source>
</evidence>
<dbReference type="InterPro" id="IPR028896">
    <property type="entry name" value="GcvT/YgfZ/DmdA"/>
</dbReference>